<dbReference type="GO" id="GO:0016301">
    <property type="term" value="F:kinase activity"/>
    <property type="evidence" value="ECO:0007669"/>
    <property type="project" value="UniProtKB-KW"/>
</dbReference>
<dbReference type="CDD" id="cd16922">
    <property type="entry name" value="HATPase_EvgS-ArcB-TorS-like"/>
    <property type="match status" value="1"/>
</dbReference>
<dbReference type="SUPFAM" id="SSF47384">
    <property type="entry name" value="Homodimeric domain of signal transducing histidine kinase"/>
    <property type="match status" value="1"/>
</dbReference>
<keyword evidence="9" id="KW-0902">Two-component regulatory system</keyword>
<dbReference type="SMART" id="SM00388">
    <property type="entry name" value="HisKA"/>
    <property type="match status" value="1"/>
</dbReference>
<dbReference type="CDD" id="cd06225">
    <property type="entry name" value="HAMP"/>
    <property type="match status" value="1"/>
</dbReference>
<keyword evidence="5" id="KW-0808">Transferase</keyword>
<evidence type="ECO:0000256" key="9">
    <source>
        <dbReference type="ARBA" id="ARBA00023012"/>
    </source>
</evidence>
<evidence type="ECO:0000259" key="13">
    <source>
        <dbReference type="PROSITE" id="PS50885"/>
    </source>
</evidence>
<dbReference type="InterPro" id="IPR036890">
    <property type="entry name" value="HATPase_C_sf"/>
</dbReference>
<evidence type="ECO:0000256" key="10">
    <source>
        <dbReference type="SAM" id="Coils"/>
    </source>
</evidence>
<evidence type="ECO:0000256" key="2">
    <source>
        <dbReference type="ARBA" id="ARBA00004236"/>
    </source>
</evidence>
<evidence type="ECO:0000256" key="7">
    <source>
        <dbReference type="ARBA" id="ARBA00022777"/>
    </source>
</evidence>
<evidence type="ECO:0000256" key="6">
    <source>
        <dbReference type="ARBA" id="ARBA00022692"/>
    </source>
</evidence>
<dbReference type="InterPro" id="IPR036097">
    <property type="entry name" value="HisK_dim/P_sf"/>
</dbReference>
<dbReference type="InterPro" id="IPR003594">
    <property type="entry name" value="HATPase_dom"/>
</dbReference>
<dbReference type="InterPro" id="IPR004358">
    <property type="entry name" value="Sig_transdc_His_kin-like_C"/>
</dbReference>
<reference evidence="14 15" key="1">
    <citation type="submission" date="2022-01" db="EMBL/GenBank/DDBJ databases">
        <title>Novel bile acid biosynthetic pathways are enriched in the microbiome of centenarians.</title>
        <authorList>
            <person name="Sato Y."/>
            <person name="Atarashi K."/>
            <person name="Plichta R.D."/>
            <person name="Arai Y."/>
            <person name="Sasajima S."/>
            <person name="Kearney M.S."/>
            <person name="Suda W."/>
            <person name="Takeshita K."/>
            <person name="Sasaki T."/>
            <person name="Okamoto S."/>
            <person name="Skelly N.A."/>
            <person name="Okamura Y."/>
            <person name="Vlamakis H."/>
            <person name="Li Y."/>
            <person name="Tanoue T."/>
            <person name="Takei H."/>
            <person name="Nittono H."/>
            <person name="Narushima S."/>
            <person name="Irie J."/>
            <person name="Itoh H."/>
            <person name="Moriya K."/>
            <person name="Sugiura Y."/>
            <person name="Suematsu M."/>
            <person name="Moritoki N."/>
            <person name="Shibata S."/>
            <person name="Littman R.D."/>
            <person name="Fischbach A.M."/>
            <person name="Uwamino Y."/>
            <person name="Inoue T."/>
            <person name="Honda A."/>
            <person name="Hattori M."/>
            <person name="Murai T."/>
            <person name="Xavier J.R."/>
            <person name="Hirose N."/>
            <person name="Honda K."/>
        </authorList>
    </citation>
    <scope>NUCLEOTIDE SEQUENCE [LARGE SCALE GENOMIC DNA]</scope>
    <source>
        <strain evidence="14 15">CE91-St30</strain>
    </source>
</reference>
<dbReference type="Gene3D" id="1.10.287.130">
    <property type="match status" value="1"/>
</dbReference>
<comment type="subcellular location">
    <subcellularLocation>
        <location evidence="2">Cell membrane</location>
    </subcellularLocation>
</comment>
<dbReference type="Pfam" id="PF00512">
    <property type="entry name" value="HisKA"/>
    <property type="match status" value="1"/>
</dbReference>
<gene>
    <name evidence="14" type="ORF">CE91St30_24360</name>
</gene>
<feature type="domain" description="HAMP" evidence="13">
    <location>
        <begin position="237"/>
        <end position="292"/>
    </location>
</feature>
<dbReference type="InterPro" id="IPR005467">
    <property type="entry name" value="His_kinase_dom"/>
</dbReference>
<evidence type="ECO:0000256" key="3">
    <source>
        <dbReference type="ARBA" id="ARBA00012438"/>
    </source>
</evidence>
<keyword evidence="7 14" id="KW-0418">Kinase</keyword>
<evidence type="ECO:0000256" key="8">
    <source>
        <dbReference type="ARBA" id="ARBA00022989"/>
    </source>
</evidence>
<evidence type="ECO:0000259" key="12">
    <source>
        <dbReference type="PROSITE" id="PS50109"/>
    </source>
</evidence>
<keyword evidence="11" id="KW-0472">Membrane</keyword>
<dbReference type="InterPro" id="IPR003660">
    <property type="entry name" value="HAMP_dom"/>
</dbReference>
<dbReference type="SMART" id="SM00387">
    <property type="entry name" value="HATPase_c"/>
    <property type="match status" value="1"/>
</dbReference>
<dbReference type="RefSeq" id="WP_244386253.1">
    <property type="nucleotide sequence ID" value="NZ_AP025564.1"/>
</dbReference>
<dbReference type="InterPro" id="IPR021796">
    <property type="entry name" value="Tll0287-like_dom"/>
</dbReference>
<dbReference type="Proteomes" id="UP001320544">
    <property type="component" value="Chromosome"/>
</dbReference>
<organism evidence="14 15">
    <name type="scientific">Raoultibacter timonensis</name>
    <dbReference type="NCBI Taxonomy" id="1907662"/>
    <lineage>
        <taxon>Bacteria</taxon>
        <taxon>Bacillati</taxon>
        <taxon>Actinomycetota</taxon>
        <taxon>Coriobacteriia</taxon>
        <taxon>Eggerthellales</taxon>
        <taxon>Eggerthellaceae</taxon>
        <taxon>Raoultibacter</taxon>
    </lineage>
</organism>
<dbReference type="SUPFAM" id="SSF158472">
    <property type="entry name" value="HAMP domain-like"/>
    <property type="match status" value="1"/>
</dbReference>
<dbReference type="Pfam" id="PF11845">
    <property type="entry name" value="Tll0287-like"/>
    <property type="match status" value="1"/>
</dbReference>
<name>A0ABN6MIL9_9ACTN</name>
<keyword evidence="4" id="KW-0597">Phosphoprotein</keyword>
<feature type="coiled-coil region" evidence="10">
    <location>
        <begin position="284"/>
        <end position="329"/>
    </location>
</feature>
<dbReference type="InterPro" id="IPR003661">
    <property type="entry name" value="HisK_dim/P_dom"/>
</dbReference>
<dbReference type="Gene3D" id="3.30.565.10">
    <property type="entry name" value="Histidine kinase-like ATPase, C-terminal domain"/>
    <property type="match status" value="1"/>
</dbReference>
<sequence length="588" mass="65187">MLAKNAKPFRYGIRFKFAVLIGALVVILMIVDALWNVNLQQQQSQNEALEKAEVLADEMRAVWDFVDINQDIINRNDDGTFRTKHLVCVVAAKSVSTLFTTQTDYVIHFVKENPRQLASAPDEFEKEAFEAFAADPELEAYYGVGTDENGQRVFRYTEPLYVTETCLECHGEPVGELDQYGYEKEGMQVGDIGGAMSIIEPMDIYAAGMQTSVIQQVFMVLLVLVIACIGIYVAVSKLVLRPIEALGNAAKQIGKGAFDYELNLQNTGRPDEITEFANDFDKMARRLERLYTSMETEVKNQTDELSALNDLLIYQKSELKKTLDKLSEETAYKNEFFAIMSHELRTPLTSILAFARILRTVDSLDDKTCNAVEEIEANATLLLNMVNNILTISKAEAHKNELITEPVDFVDLIGFIKNSLEPVAKNKDIALTARADSDIPLSMADWEKLRRILENLVDNAIKYTHAGGTVDVRAVFAPPEAHGKDAGDSTGDGSSPDLGSIVISVADDGIGIAEEDREGIFERYRQAGQSPNRRYRGTGLGLAVVKELTELHGGTVSVSSARKAGSTFTVRIPYAPVDTEEYDEDTAR</sequence>
<proteinExistence type="predicted"/>
<dbReference type="Pfam" id="PF00672">
    <property type="entry name" value="HAMP"/>
    <property type="match status" value="1"/>
</dbReference>
<dbReference type="PROSITE" id="PS50109">
    <property type="entry name" value="HIS_KIN"/>
    <property type="match status" value="1"/>
</dbReference>
<dbReference type="Pfam" id="PF02518">
    <property type="entry name" value="HATPase_c"/>
    <property type="match status" value="1"/>
</dbReference>
<evidence type="ECO:0000313" key="15">
    <source>
        <dbReference type="Proteomes" id="UP001320544"/>
    </source>
</evidence>
<accession>A0ABN6MIL9</accession>
<evidence type="ECO:0000313" key="14">
    <source>
        <dbReference type="EMBL" id="BDE97103.1"/>
    </source>
</evidence>
<evidence type="ECO:0000256" key="11">
    <source>
        <dbReference type="SAM" id="Phobius"/>
    </source>
</evidence>
<evidence type="ECO:0000256" key="4">
    <source>
        <dbReference type="ARBA" id="ARBA00022553"/>
    </source>
</evidence>
<dbReference type="EMBL" id="AP025564">
    <property type="protein sequence ID" value="BDE97103.1"/>
    <property type="molecule type" value="Genomic_DNA"/>
</dbReference>
<keyword evidence="10" id="KW-0175">Coiled coil</keyword>
<keyword evidence="8 11" id="KW-1133">Transmembrane helix</keyword>
<feature type="domain" description="Histidine kinase" evidence="12">
    <location>
        <begin position="339"/>
        <end position="576"/>
    </location>
</feature>
<comment type="catalytic activity">
    <reaction evidence="1">
        <text>ATP + protein L-histidine = ADP + protein N-phospho-L-histidine.</text>
        <dbReference type="EC" id="2.7.13.3"/>
    </reaction>
</comment>
<dbReference type="CDD" id="cd00082">
    <property type="entry name" value="HisKA"/>
    <property type="match status" value="1"/>
</dbReference>
<feature type="transmembrane region" description="Helical" evidence="11">
    <location>
        <begin position="217"/>
        <end position="235"/>
    </location>
</feature>
<keyword evidence="15" id="KW-1185">Reference proteome</keyword>
<dbReference type="PANTHER" id="PTHR43711:SF26">
    <property type="entry name" value="SENSOR HISTIDINE KINASE RCSC"/>
    <property type="match status" value="1"/>
</dbReference>
<dbReference type="InterPro" id="IPR050736">
    <property type="entry name" value="Sensor_HK_Regulatory"/>
</dbReference>
<dbReference type="SMART" id="SM00304">
    <property type="entry name" value="HAMP"/>
    <property type="match status" value="1"/>
</dbReference>
<evidence type="ECO:0000256" key="1">
    <source>
        <dbReference type="ARBA" id="ARBA00000085"/>
    </source>
</evidence>
<dbReference type="Gene3D" id="6.10.340.10">
    <property type="match status" value="1"/>
</dbReference>
<dbReference type="PROSITE" id="PS50885">
    <property type="entry name" value="HAMP"/>
    <property type="match status" value="1"/>
</dbReference>
<dbReference type="EC" id="2.7.13.3" evidence="3"/>
<protein>
    <recommendedName>
        <fullName evidence="3">histidine kinase</fullName>
        <ecNumber evidence="3">2.7.13.3</ecNumber>
    </recommendedName>
</protein>
<dbReference type="PRINTS" id="PR00344">
    <property type="entry name" value="BCTRLSENSOR"/>
</dbReference>
<keyword evidence="6 11" id="KW-0812">Transmembrane</keyword>
<dbReference type="PANTHER" id="PTHR43711">
    <property type="entry name" value="TWO-COMPONENT HISTIDINE KINASE"/>
    <property type="match status" value="1"/>
</dbReference>
<evidence type="ECO:0000256" key="5">
    <source>
        <dbReference type="ARBA" id="ARBA00022679"/>
    </source>
</evidence>
<dbReference type="SUPFAM" id="SSF55874">
    <property type="entry name" value="ATPase domain of HSP90 chaperone/DNA topoisomerase II/histidine kinase"/>
    <property type="match status" value="1"/>
</dbReference>